<dbReference type="InterPro" id="IPR004638">
    <property type="entry name" value="EmrB-like"/>
</dbReference>
<evidence type="ECO:0000256" key="6">
    <source>
        <dbReference type="ARBA" id="ARBA00022989"/>
    </source>
</evidence>
<feature type="transmembrane region" description="Helical" evidence="8">
    <location>
        <begin position="20"/>
        <end position="40"/>
    </location>
</feature>
<protein>
    <submittedName>
        <fullName evidence="10">DHA2 family efflux MFS transporter permease subunit</fullName>
    </submittedName>
</protein>
<feature type="transmembrane region" description="Helical" evidence="8">
    <location>
        <begin position="279"/>
        <end position="302"/>
    </location>
</feature>
<keyword evidence="7 8" id="KW-0472">Membrane</keyword>
<dbReference type="Gene3D" id="1.20.1250.20">
    <property type="entry name" value="MFS general substrate transporter like domains"/>
    <property type="match status" value="1"/>
</dbReference>
<feature type="transmembrane region" description="Helical" evidence="8">
    <location>
        <begin position="117"/>
        <end position="137"/>
    </location>
</feature>
<gene>
    <name evidence="10" type="ORF">ABVT11_07535</name>
</gene>
<dbReference type="Gene3D" id="1.20.1720.10">
    <property type="entry name" value="Multidrug resistance protein D"/>
    <property type="match status" value="1"/>
</dbReference>
<dbReference type="InterPro" id="IPR011701">
    <property type="entry name" value="MFS"/>
</dbReference>
<feature type="transmembrane region" description="Helical" evidence="8">
    <location>
        <begin position="489"/>
        <end position="507"/>
    </location>
</feature>
<feature type="transmembrane region" description="Helical" evidence="8">
    <location>
        <begin position="149"/>
        <end position="168"/>
    </location>
</feature>
<evidence type="ECO:0000256" key="3">
    <source>
        <dbReference type="ARBA" id="ARBA00022448"/>
    </source>
</evidence>
<feature type="transmembrane region" description="Helical" evidence="8">
    <location>
        <begin position="208"/>
        <end position="227"/>
    </location>
</feature>
<evidence type="ECO:0000256" key="2">
    <source>
        <dbReference type="ARBA" id="ARBA00008537"/>
    </source>
</evidence>
<proteinExistence type="inferred from homology"/>
<comment type="subcellular location">
    <subcellularLocation>
        <location evidence="1">Cell membrane</location>
        <topology evidence="1">Multi-pass membrane protein</topology>
    </subcellularLocation>
</comment>
<dbReference type="EMBL" id="JBEWLZ010000003">
    <property type="protein sequence ID" value="MET1489675.1"/>
    <property type="molecule type" value="Genomic_DNA"/>
</dbReference>
<evidence type="ECO:0000256" key="1">
    <source>
        <dbReference type="ARBA" id="ARBA00004651"/>
    </source>
</evidence>
<evidence type="ECO:0000256" key="4">
    <source>
        <dbReference type="ARBA" id="ARBA00022475"/>
    </source>
</evidence>
<dbReference type="InterPro" id="IPR020846">
    <property type="entry name" value="MFS_dom"/>
</dbReference>
<dbReference type="PRINTS" id="PR01036">
    <property type="entry name" value="TCRTETB"/>
</dbReference>
<comment type="caution">
    <text evidence="10">The sequence shown here is derived from an EMBL/GenBank/DDBJ whole genome shotgun (WGS) entry which is preliminary data.</text>
</comment>
<evidence type="ECO:0000313" key="10">
    <source>
        <dbReference type="EMBL" id="MET1489675.1"/>
    </source>
</evidence>
<evidence type="ECO:0000313" key="11">
    <source>
        <dbReference type="Proteomes" id="UP001548590"/>
    </source>
</evidence>
<feature type="transmembrane region" description="Helical" evidence="8">
    <location>
        <begin position="314"/>
        <end position="334"/>
    </location>
</feature>
<feature type="domain" description="Major facilitator superfamily (MFS) profile" evidence="9">
    <location>
        <begin position="22"/>
        <end position="512"/>
    </location>
</feature>
<dbReference type="PROSITE" id="PS50850">
    <property type="entry name" value="MFS"/>
    <property type="match status" value="1"/>
</dbReference>
<keyword evidence="4" id="KW-1003">Cell membrane</keyword>
<evidence type="ECO:0000256" key="8">
    <source>
        <dbReference type="SAM" id="Phobius"/>
    </source>
</evidence>
<dbReference type="CDD" id="cd17503">
    <property type="entry name" value="MFS_LmrB_MDR_like"/>
    <property type="match status" value="1"/>
</dbReference>
<dbReference type="NCBIfam" id="TIGR00711">
    <property type="entry name" value="efflux_EmrB"/>
    <property type="match status" value="1"/>
</dbReference>
<feature type="transmembrane region" description="Helical" evidence="8">
    <location>
        <begin position="88"/>
        <end position="111"/>
    </location>
</feature>
<dbReference type="SUPFAM" id="SSF103473">
    <property type="entry name" value="MFS general substrate transporter"/>
    <property type="match status" value="1"/>
</dbReference>
<reference evidence="10 11" key="1">
    <citation type="submission" date="2024-07" db="EMBL/GenBank/DDBJ databases">
        <title>Uliginosibacterium paludis KCTC:42655.</title>
        <authorList>
            <person name="Kim M.K."/>
        </authorList>
    </citation>
    <scope>NUCLEOTIDE SEQUENCE [LARGE SCALE GENOMIC DNA]</scope>
    <source>
        <strain evidence="10 11">KCTC 42655</strain>
    </source>
</reference>
<dbReference type="Proteomes" id="UP001548590">
    <property type="component" value="Unassembled WGS sequence"/>
</dbReference>
<accession>A0ABV2CP59</accession>
<dbReference type="RefSeq" id="WP_345925066.1">
    <property type="nucleotide sequence ID" value="NZ_JBDIVF010000002.1"/>
</dbReference>
<feature type="transmembrane region" description="Helical" evidence="8">
    <location>
        <begin position="174"/>
        <end position="196"/>
    </location>
</feature>
<keyword evidence="11" id="KW-1185">Reference proteome</keyword>
<keyword evidence="6 8" id="KW-1133">Transmembrane helix</keyword>
<evidence type="ECO:0000259" key="9">
    <source>
        <dbReference type="PROSITE" id="PS50850"/>
    </source>
</evidence>
<evidence type="ECO:0000256" key="5">
    <source>
        <dbReference type="ARBA" id="ARBA00022692"/>
    </source>
</evidence>
<name>A0ABV2CP59_9RHOO</name>
<feature type="transmembrane region" description="Helical" evidence="8">
    <location>
        <begin position="366"/>
        <end position="386"/>
    </location>
</feature>
<keyword evidence="3" id="KW-0813">Transport</keyword>
<dbReference type="PANTHER" id="PTHR42718">
    <property type="entry name" value="MAJOR FACILITATOR SUPERFAMILY MULTIDRUG TRANSPORTER MFSC"/>
    <property type="match status" value="1"/>
</dbReference>
<dbReference type="PANTHER" id="PTHR42718:SF9">
    <property type="entry name" value="MAJOR FACILITATOR SUPERFAMILY MULTIDRUG TRANSPORTER MFSC"/>
    <property type="match status" value="1"/>
</dbReference>
<feature type="transmembrane region" description="Helical" evidence="8">
    <location>
        <begin position="343"/>
        <end position="360"/>
    </location>
</feature>
<dbReference type="InterPro" id="IPR036259">
    <property type="entry name" value="MFS_trans_sf"/>
</dbReference>
<sequence length="520" mass="55773">MSTQNALTDEIKPLHGGMLIIAALTLALANFIAVLDMTIANVSVATIAGALGVTSSQGTWVITSYAVAEAITVPLTGWLAGRFGAVRVFVTSMALFGIASMLCGFSNSLGLLVAGRILQGLAGGPLMPLSQTLLLRIFPKDKAAAATGLWAMTTLIAPVLGPIVGGVICDRAHWSWIFYINVPIALACAWFAWGLLKRYESKLVRQPIDVIGLVLLIVWVGALQIMLDEGKDLDWFASPVIVGLAIVAVIGFAAFMIWEMTERHPIVDLRVFRHRGFSMGVLTLVLAFGAFFSVNVLTPLWLQQHMGYTATWSGMTTAWSGVLAVFCAPFAAILSEKIDARRLVFFGVSWLAGITLWRSFATTDMTYWQISLPLLIMGVGLPFFFVPLTGQTLGSVDDAETASAAGLMNFLRTLSGAFATSITNAAWDDRIQLNHAEIVARIDQVNQAGLVGQMDPTINAARALQDAGILSSIDRLVESQSVMLATNQLFMAIALILFVAACSIWLAPRATRAVDPSAAH</sequence>
<dbReference type="Pfam" id="PF07690">
    <property type="entry name" value="MFS_1"/>
    <property type="match status" value="1"/>
</dbReference>
<feature type="transmembrane region" description="Helical" evidence="8">
    <location>
        <begin position="60"/>
        <end position="81"/>
    </location>
</feature>
<keyword evidence="5 8" id="KW-0812">Transmembrane</keyword>
<organism evidence="10 11">
    <name type="scientific">Uliginosibacterium paludis</name>
    <dbReference type="NCBI Taxonomy" id="1615952"/>
    <lineage>
        <taxon>Bacteria</taxon>
        <taxon>Pseudomonadati</taxon>
        <taxon>Pseudomonadota</taxon>
        <taxon>Betaproteobacteria</taxon>
        <taxon>Rhodocyclales</taxon>
        <taxon>Zoogloeaceae</taxon>
        <taxon>Uliginosibacterium</taxon>
    </lineage>
</organism>
<comment type="similarity">
    <text evidence="2">Belongs to the major facilitator superfamily. EmrB family.</text>
</comment>
<feature type="transmembrane region" description="Helical" evidence="8">
    <location>
        <begin position="239"/>
        <end position="258"/>
    </location>
</feature>
<evidence type="ECO:0000256" key="7">
    <source>
        <dbReference type="ARBA" id="ARBA00023136"/>
    </source>
</evidence>